<dbReference type="PANTHER" id="PTHR33542">
    <property type="entry name" value="SIROHYDROCHLORIN FERROCHELATASE, CHLOROPLASTIC"/>
    <property type="match status" value="1"/>
</dbReference>
<dbReference type="InterPro" id="IPR050963">
    <property type="entry name" value="Sirohydro_Cobaltochel/CbiX"/>
</dbReference>
<dbReference type="SUPFAM" id="SSF53800">
    <property type="entry name" value="Chelatase"/>
    <property type="match status" value="1"/>
</dbReference>
<dbReference type="GO" id="GO:0016829">
    <property type="term" value="F:lyase activity"/>
    <property type="evidence" value="ECO:0007669"/>
    <property type="project" value="UniProtKB-KW"/>
</dbReference>
<comment type="caution">
    <text evidence="3">The sequence shown here is derived from an EMBL/GenBank/DDBJ whole genome shotgun (WGS) entry which is preliminary data.</text>
</comment>
<evidence type="ECO:0000313" key="3">
    <source>
        <dbReference type="EMBL" id="KNZ70909.1"/>
    </source>
</evidence>
<dbReference type="EMBL" id="LGTE01000002">
    <property type="protein sequence ID" value="KNZ70909.1"/>
    <property type="molecule type" value="Genomic_DNA"/>
</dbReference>
<accession>A0A0L6W756</accession>
<protein>
    <submittedName>
        <fullName evidence="3">Cobalamin (Vitamin B12) biosynthesis CbiX protein</fullName>
    </submittedName>
</protein>
<evidence type="ECO:0000256" key="2">
    <source>
        <dbReference type="ARBA" id="ARBA00023239"/>
    </source>
</evidence>
<dbReference type="Gene3D" id="3.40.50.1400">
    <property type="match status" value="1"/>
</dbReference>
<reference evidence="4" key="1">
    <citation type="submission" date="2015-07" db="EMBL/GenBank/DDBJ databases">
        <title>Complete Genome of Thermincola ferriacetica strain Z-0001T.</title>
        <authorList>
            <person name="Lusk B."/>
            <person name="Badalamenti J.P."/>
            <person name="Parameswaran P."/>
            <person name="Bond D.R."/>
            <person name="Torres C.I."/>
        </authorList>
    </citation>
    <scope>NUCLEOTIDE SEQUENCE [LARGE SCALE GENOMIC DNA]</scope>
    <source>
        <strain evidence="4">Z-0001</strain>
    </source>
</reference>
<dbReference type="GO" id="GO:0046872">
    <property type="term" value="F:metal ion binding"/>
    <property type="evidence" value="ECO:0007669"/>
    <property type="project" value="UniProtKB-KW"/>
</dbReference>
<keyword evidence="4" id="KW-1185">Reference proteome</keyword>
<organism evidence="3 4">
    <name type="scientific">Thermincola ferriacetica</name>
    <dbReference type="NCBI Taxonomy" id="281456"/>
    <lineage>
        <taxon>Bacteria</taxon>
        <taxon>Bacillati</taxon>
        <taxon>Bacillota</taxon>
        <taxon>Clostridia</taxon>
        <taxon>Eubacteriales</taxon>
        <taxon>Thermincolaceae</taxon>
        <taxon>Thermincola</taxon>
    </lineage>
</organism>
<evidence type="ECO:0000256" key="1">
    <source>
        <dbReference type="ARBA" id="ARBA00022723"/>
    </source>
</evidence>
<keyword evidence="1" id="KW-0479">Metal-binding</keyword>
<dbReference type="CDD" id="cd03416">
    <property type="entry name" value="CbiX_SirB_N"/>
    <property type="match status" value="1"/>
</dbReference>
<dbReference type="InterPro" id="IPR002762">
    <property type="entry name" value="CbiX-like"/>
</dbReference>
<name>A0A0L6W756_9FIRM</name>
<dbReference type="PANTHER" id="PTHR33542:SF3">
    <property type="entry name" value="SIROHYDROCHLORIN FERROCHELATASE, CHLOROPLASTIC"/>
    <property type="match status" value="1"/>
</dbReference>
<keyword evidence="2" id="KW-0456">Lyase</keyword>
<dbReference type="Proteomes" id="UP000037175">
    <property type="component" value="Unassembled WGS sequence"/>
</dbReference>
<dbReference type="AlphaFoldDB" id="A0A0L6W756"/>
<sequence length="121" mass="13082">MDRGIIILGHGSKAPEALETLKKIAKMVRVSLGDGIVEIASLQFNKPDLPEAIQTVIAKGARKVIILPLFLYNGIHVQEDIPAVIAEQKDKNPGVEIVLAKNLGADDRIVGVLLDRIKEVS</sequence>
<dbReference type="Pfam" id="PF01903">
    <property type="entry name" value="CbiX"/>
    <property type="match status" value="1"/>
</dbReference>
<dbReference type="RefSeq" id="WP_052216797.1">
    <property type="nucleotide sequence ID" value="NZ_LGTE01000002.1"/>
</dbReference>
<evidence type="ECO:0000313" key="4">
    <source>
        <dbReference type="Proteomes" id="UP000037175"/>
    </source>
</evidence>
<gene>
    <name evidence="3" type="ORF">Tfer_0590</name>
</gene>
<proteinExistence type="predicted"/>